<dbReference type="Proteomes" id="UP000033475">
    <property type="component" value="Unassembled WGS sequence"/>
</dbReference>
<keyword evidence="2" id="KW-0813">Transport</keyword>
<feature type="transmembrane region" description="Helical" evidence="7">
    <location>
        <begin position="248"/>
        <end position="268"/>
    </location>
</feature>
<organism evidence="9 10">
    <name type="scientific">Rickettsia felis str. Pedreira</name>
    <dbReference type="NCBI Taxonomy" id="1359196"/>
    <lineage>
        <taxon>Bacteria</taxon>
        <taxon>Pseudomonadati</taxon>
        <taxon>Pseudomonadota</taxon>
        <taxon>Alphaproteobacteria</taxon>
        <taxon>Rickettsiales</taxon>
        <taxon>Rickettsiaceae</taxon>
        <taxon>Rickettsieae</taxon>
        <taxon>Rickettsia</taxon>
        <taxon>spotted fever group</taxon>
    </lineage>
</organism>
<evidence type="ECO:0000313" key="10">
    <source>
        <dbReference type="Proteomes" id="UP000033475"/>
    </source>
</evidence>
<evidence type="ECO:0000256" key="6">
    <source>
        <dbReference type="ARBA" id="ARBA00023136"/>
    </source>
</evidence>
<evidence type="ECO:0000256" key="4">
    <source>
        <dbReference type="ARBA" id="ARBA00022692"/>
    </source>
</evidence>
<feature type="domain" description="Major facilitator superfamily (MFS) profile" evidence="8">
    <location>
        <begin position="18"/>
        <end position="428"/>
    </location>
</feature>
<dbReference type="GO" id="GO:0005886">
    <property type="term" value="C:plasma membrane"/>
    <property type="evidence" value="ECO:0007669"/>
    <property type="project" value="UniProtKB-SubCell"/>
</dbReference>
<dbReference type="InterPro" id="IPR036259">
    <property type="entry name" value="MFS_trans_sf"/>
</dbReference>
<protein>
    <submittedName>
        <fullName evidence="9">Sugar (And other) transporter family protein</fullName>
    </submittedName>
</protein>
<sequence length="435" mass="49426">MLGYAKEQRSLTRNQKEAIGLLSIGTFLEYFDLMLYVHMSVLLNKIFFSPDNTYSVKILTAFAYCSTFIFNPFGSLLFGWIGDNIGRKPTIIITTMLMACTCIGMAILPSYDEIGFTAAVLVTLFRAIQGISSATEVTGAALYITEMVKPPLQYPAVASFSVSSTLGTIAALAVATLVTSTNLNWRYAFLFGAFVAITGTMARTTLKETPDFIDAKRRIKLAIEKTGLDPKKIENNDIVKEKTNLKTILCYFLIQCAYPVWNYFGYFYCGNILTEDFGYNPAEVINHNFYIAIGDILGCIFLTYLSYKIYPLKILRATFYVLVTFLCFFPFIMQNLTIPYIMLIQLFFLLFAPTAFPASAIFYKHFPIFKRFMHTSLIYAISRAIMLLITSFGLAYLTEHFNYWGILMIMIPVTIGYYFGLRHFENLEKNSEHQI</sequence>
<dbReference type="Pfam" id="PF07690">
    <property type="entry name" value="MFS_1"/>
    <property type="match status" value="1"/>
</dbReference>
<keyword evidence="4 7" id="KW-0812">Transmembrane</keyword>
<dbReference type="InterPro" id="IPR020846">
    <property type="entry name" value="MFS_dom"/>
</dbReference>
<feature type="transmembrane region" description="Helical" evidence="7">
    <location>
        <begin position="403"/>
        <end position="421"/>
    </location>
</feature>
<dbReference type="AlphaFoldDB" id="A0A0F3MRG2"/>
<dbReference type="PANTHER" id="PTHR43045">
    <property type="entry name" value="SHIKIMATE TRANSPORTER"/>
    <property type="match status" value="1"/>
</dbReference>
<dbReference type="RefSeq" id="WP_011270772.1">
    <property type="nucleotide sequence ID" value="NZ_LANQ01000001.1"/>
</dbReference>
<accession>A0A0F3MRG2</accession>
<evidence type="ECO:0000256" key="1">
    <source>
        <dbReference type="ARBA" id="ARBA00004429"/>
    </source>
</evidence>
<feature type="transmembrane region" description="Helical" evidence="7">
    <location>
        <begin position="288"/>
        <end position="307"/>
    </location>
</feature>
<dbReference type="Gene3D" id="1.20.1250.20">
    <property type="entry name" value="MFS general substrate transporter like domains"/>
    <property type="match status" value="1"/>
</dbReference>
<dbReference type="PANTHER" id="PTHR43045:SF1">
    <property type="entry name" value="SHIKIMATE TRANSPORTER"/>
    <property type="match status" value="1"/>
</dbReference>
<name>A0A0F3MRG2_RICFI</name>
<gene>
    <name evidence="9" type="ORF">RFEPED_0413</name>
</gene>
<feature type="transmembrane region" description="Helical" evidence="7">
    <location>
        <begin position="314"/>
        <end position="332"/>
    </location>
</feature>
<dbReference type="EMBL" id="LANQ01000001">
    <property type="protein sequence ID" value="KJV58042.1"/>
    <property type="molecule type" value="Genomic_DNA"/>
</dbReference>
<evidence type="ECO:0000256" key="5">
    <source>
        <dbReference type="ARBA" id="ARBA00022989"/>
    </source>
</evidence>
<feature type="transmembrane region" description="Helical" evidence="7">
    <location>
        <begin position="338"/>
        <end position="363"/>
    </location>
</feature>
<comment type="subcellular location">
    <subcellularLocation>
        <location evidence="1">Cell inner membrane</location>
        <topology evidence="1">Multi-pass membrane protein</topology>
    </subcellularLocation>
</comment>
<dbReference type="PROSITE" id="PS50850">
    <property type="entry name" value="MFS"/>
    <property type="match status" value="1"/>
</dbReference>
<feature type="transmembrane region" description="Helical" evidence="7">
    <location>
        <begin position="185"/>
        <end position="206"/>
    </location>
</feature>
<feature type="transmembrane region" description="Helical" evidence="7">
    <location>
        <begin position="58"/>
        <end position="78"/>
    </location>
</feature>
<evidence type="ECO:0000313" key="9">
    <source>
        <dbReference type="EMBL" id="KJV58042.1"/>
    </source>
</evidence>
<comment type="caution">
    <text evidence="9">The sequence shown here is derived from an EMBL/GenBank/DDBJ whole genome shotgun (WGS) entry which is preliminary data.</text>
</comment>
<feature type="transmembrane region" description="Helical" evidence="7">
    <location>
        <begin position="156"/>
        <end position="179"/>
    </location>
</feature>
<dbReference type="SUPFAM" id="SSF103473">
    <property type="entry name" value="MFS general substrate transporter"/>
    <property type="match status" value="1"/>
</dbReference>
<evidence type="ECO:0000256" key="3">
    <source>
        <dbReference type="ARBA" id="ARBA00022475"/>
    </source>
</evidence>
<dbReference type="PATRIC" id="fig|1359196.3.peg.395"/>
<dbReference type="GO" id="GO:0022857">
    <property type="term" value="F:transmembrane transporter activity"/>
    <property type="evidence" value="ECO:0007669"/>
    <property type="project" value="InterPro"/>
</dbReference>
<feature type="transmembrane region" description="Helical" evidence="7">
    <location>
        <begin position="114"/>
        <end position="144"/>
    </location>
</feature>
<feature type="transmembrane region" description="Helical" evidence="7">
    <location>
        <begin position="375"/>
        <end position="397"/>
    </location>
</feature>
<evidence type="ECO:0000259" key="8">
    <source>
        <dbReference type="PROSITE" id="PS50850"/>
    </source>
</evidence>
<keyword evidence="5 7" id="KW-1133">Transmembrane helix</keyword>
<reference evidence="9 10" key="1">
    <citation type="submission" date="2015-01" db="EMBL/GenBank/DDBJ databases">
        <title>Genome Sequencing of Rickettsiales.</title>
        <authorList>
            <person name="Daugherty S.C."/>
            <person name="Su Q."/>
            <person name="Abolude K."/>
            <person name="Beier-Sexton M."/>
            <person name="Carlyon J.A."/>
            <person name="Carter R."/>
            <person name="Day N.P."/>
            <person name="Dumler S.J."/>
            <person name="Dyachenko V."/>
            <person name="Godinez A."/>
            <person name="Kurtti T.J."/>
            <person name="Lichay M."/>
            <person name="Mullins K.E."/>
            <person name="Ott S."/>
            <person name="Pappas-Brown V."/>
            <person name="Paris D.H."/>
            <person name="Patel P."/>
            <person name="Richards A.L."/>
            <person name="Sadzewicz L."/>
            <person name="Sears K."/>
            <person name="Seidman D."/>
            <person name="Sengamalay N."/>
            <person name="Stenos J."/>
            <person name="Tallon L.J."/>
            <person name="Vincent G."/>
            <person name="Fraser C.M."/>
            <person name="Munderloh U."/>
            <person name="Dunning-Hotopp J.C."/>
        </authorList>
    </citation>
    <scope>NUCLEOTIDE SEQUENCE [LARGE SCALE GENOMIC DNA]</scope>
    <source>
        <strain evidence="9 10">Pedreira</strain>
    </source>
</reference>
<feature type="transmembrane region" description="Helical" evidence="7">
    <location>
        <begin position="18"/>
        <end position="38"/>
    </location>
</feature>
<evidence type="ECO:0000256" key="2">
    <source>
        <dbReference type="ARBA" id="ARBA00022448"/>
    </source>
</evidence>
<feature type="transmembrane region" description="Helical" evidence="7">
    <location>
        <begin position="90"/>
        <end position="108"/>
    </location>
</feature>
<keyword evidence="3" id="KW-1003">Cell membrane</keyword>
<dbReference type="InterPro" id="IPR011701">
    <property type="entry name" value="MFS"/>
</dbReference>
<evidence type="ECO:0000256" key="7">
    <source>
        <dbReference type="SAM" id="Phobius"/>
    </source>
</evidence>
<proteinExistence type="predicted"/>
<keyword evidence="6 7" id="KW-0472">Membrane</keyword>